<protein>
    <recommendedName>
        <fullName evidence="2">UBC core domain-containing protein</fullName>
    </recommendedName>
</protein>
<evidence type="ECO:0000313" key="4">
    <source>
        <dbReference type="Proteomes" id="UP001527925"/>
    </source>
</evidence>
<dbReference type="PROSITE" id="PS50127">
    <property type="entry name" value="UBC_2"/>
    <property type="match status" value="1"/>
</dbReference>
<sequence>MGDSKTLGARNGTRNVARSGDGGGTSGGWWSLLGMAKPARSMPSPVRDGRSASTSDLHSGSSAAARFSTGSLTGVLRSLGISVPGSGGSSSSIAGAGAGLSRSVGNDLVVGGRPPDSPRRPRSPRSPRSPGLVSRPPSRAQSPAQSRSRPLTPALGGVAGRLRNSRSLGDLLDQAPAAGGTQALLDGRTYAEKCLLLEYARLRTHAPSGVYVLPVTGALTIWSGVVFVNEGPFASGIFRFVVETDETFPSTMPVVRFTTPLFHPLVDPLTGELDTSAEFPVWRPDSIFIYHILQFMKNVLIRGDDPALVVLRGDAQQPSTARRGGRRLPRNARARDLLLTDRDAYLARAAESVAASTRFLYDEPDSEIRFYPWDLDVHQRALKIVLTTQNAVEAMGRIFCGGESDSERTDSSGFFDSNSDGNDLSEGDHEDLPQRRRRAR</sequence>
<name>A0ABR4NKC6_9FUNG</name>
<dbReference type="CDD" id="cd23814">
    <property type="entry name" value="UEV_AKTIP"/>
    <property type="match status" value="1"/>
</dbReference>
<evidence type="ECO:0000256" key="1">
    <source>
        <dbReference type="SAM" id="MobiDB-lite"/>
    </source>
</evidence>
<feature type="region of interest" description="Disordered" evidence="1">
    <location>
        <begin position="103"/>
        <end position="159"/>
    </location>
</feature>
<dbReference type="Pfam" id="PF00179">
    <property type="entry name" value="UQ_con"/>
    <property type="match status" value="1"/>
</dbReference>
<feature type="domain" description="UBC core" evidence="2">
    <location>
        <begin position="190"/>
        <end position="358"/>
    </location>
</feature>
<feature type="compositionally biased region" description="Low complexity" evidence="1">
    <location>
        <begin position="126"/>
        <end position="150"/>
    </location>
</feature>
<dbReference type="InterPro" id="IPR016135">
    <property type="entry name" value="UBQ-conjugating_enzyme/RWD"/>
</dbReference>
<feature type="compositionally biased region" description="Polar residues" evidence="1">
    <location>
        <begin position="51"/>
        <end position="63"/>
    </location>
</feature>
<feature type="compositionally biased region" description="Low complexity" evidence="1">
    <location>
        <begin position="103"/>
        <end position="114"/>
    </location>
</feature>
<dbReference type="Gene3D" id="3.10.110.10">
    <property type="entry name" value="Ubiquitin Conjugating Enzyme"/>
    <property type="match status" value="1"/>
</dbReference>
<organism evidence="3 4">
    <name type="scientific">Polyrhizophydium stewartii</name>
    <dbReference type="NCBI Taxonomy" id="2732419"/>
    <lineage>
        <taxon>Eukaryota</taxon>
        <taxon>Fungi</taxon>
        <taxon>Fungi incertae sedis</taxon>
        <taxon>Chytridiomycota</taxon>
        <taxon>Chytridiomycota incertae sedis</taxon>
        <taxon>Chytridiomycetes</taxon>
        <taxon>Rhizophydiales</taxon>
        <taxon>Rhizophydiales incertae sedis</taxon>
        <taxon>Polyrhizophydium</taxon>
    </lineage>
</organism>
<dbReference type="InterPro" id="IPR000608">
    <property type="entry name" value="UBC"/>
</dbReference>
<proteinExistence type="predicted"/>
<comment type="caution">
    <text evidence="3">The sequence shown here is derived from an EMBL/GenBank/DDBJ whole genome shotgun (WGS) entry which is preliminary data.</text>
</comment>
<feature type="region of interest" description="Disordered" evidence="1">
    <location>
        <begin position="404"/>
        <end position="440"/>
    </location>
</feature>
<gene>
    <name evidence="3" type="ORF">HK105_200043</name>
</gene>
<feature type="compositionally biased region" description="Low complexity" evidence="1">
    <location>
        <begin position="411"/>
        <end position="422"/>
    </location>
</feature>
<dbReference type="SUPFAM" id="SSF54495">
    <property type="entry name" value="UBC-like"/>
    <property type="match status" value="1"/>
</dbReference>
<dbReference type="EMBL" id="JADGIZ020000001">
    <property type="protein sequence ID" value="KAL2919977.1"/>
    <property type="molecule type" value="Genomic_DNA"/>
</dbReference>
<accession>A0ABR4NKC6</accession>
<dbReference type="SMART" id="SM00212">
    <property type="entry name" value="UBCc"/>
    <property type="match status" value="1"/>
</dbReference>
<evidence type="ECO:0000313" key="3">
    <source>
        <dbReference type="EMBL" id="KAL2919977.1"/>
    </source>
</evidence>
<reference evidence="3 4" key="1">
    <citation type="submission" date="2023-09" db="EMBL/GenBank/DDBJ databases">
        <title>Pangenome analysis of Batrachochytrium dendrobatidis and related Chytrids.</title>
        <authorList>
            <person name="Yacoub M.N."/>
            <person name="Stajich J.E."/>
            <person name="James T.Y."/>
        </authorList>
    </citation>
    <scope>NUCLEOTIDE SEQUENCE [LARGE SCALE GENOMIC DNA]</scope>
    <source>
        <strain evidence="3 4">JEL0888</strain>
    </source>
</reference>
<dbReference type="Proteomes" id="UP001527925">
    <property type="component" value="Unassembled WGS sequence"/>
</dbReference>
<evidence type="ECO:0000259" key="2">
    <source>
        <dbReference type="PROSITE" id="PS50127"/>
    </source>
</evidence>
<feature type="region of interest" description="Disordered" evidence="1">
    <location>
        <begin position="1"/>
        <end position="63"/>
    </location>
</feature>
<keyword evidence="4" id="KW-1185">Reference proteome</keyword>